<comment type="similarity">
    <text evidence="1">Belongs to the iron/ascorbate-dependent oxidoreductase family.</text>
</comment>
<dbReference type="PANTHER" id="PTHR47990">
    <property type="entry name" value="2-OXOGLUTARATE (2OG) AND FE(II)-DEPENDENT OXYGENASE SUPERFAMILY PROTEIN-RELATED"/>
    <property type="match status" value="1"/>
</dbReference>
<dbReference type="InterPro" id="IPR044861">
    <property type="entry name" value="IPNS-like_FE2OG_OXY"/>
</dbReference>
<name>A0ABD3RGW6_9STRA</name>
<dbReference type="PROSITE" id="PS51471">
    <property type="entry name" value="FE2OG_OXY"/>
    <property type="match status" value="1"/>
</dbReference>
<dbReference type="PRINTS" id="PR00682">
    <property type="entry name" value="IPNSYNTHASE"/>
</dbReference>
<dbReference type="AlphaFoldDB" id="A0ABD3RGW6"/>
<keyword evidence="4" id="KW-1185">Reference proteome</keyword>
<keyword evidence="1" id="KW-0408">Iron</keyword>
<dbReference type="GO" id="GO:0016491">
    <property type="term" value="F:oxidoreductase activity"/>
    <property type="evidence" value="ECO:0007669"/>
    <property type="project" value="UniProtKB-KW"/>
</dbReference>
<evidence type="ECO:0000313" key="4">
    <source>
        <dbReference type="Proteomes" id="UP001530377"/>
    </source>
</evidence>
<comment type="caution">
    <text evidence="3">The sequence shown here is derived from an EMBL/GenBank/DDBJ whole genome shotgun (WGS) entry which is preliminary data.</text>
</comment>
<sequence>MIGNCRGFHSIPIIDVQKLRDSGSTLDERKRVGFELDRACREVGFFYVRNHGICDDLTTRVREMSRRWFDLPADVKAQIALTADCKQKGFRGYQALGSNVTRYDGGFQRDWHEAIDLYKHFDESHPAVMAGLPLHGPNPWPTQIDGHREALETYVQECISLGADLLRGIALGLQLDEDFFGGSNAGDPFWVMRIIHYPPLELSAAPSGSESTFAALMGEEVERSVQLSCGEHTDYGLLTIVNQDENVSALQVKNSAGKWVAADPIPGTFVCNIGDMFKVWTNGLYQPTMHRVINISSAKRRISVPFFYEPNFNTRVEPLSQLCGSEPPRYPGITYGDHLQSKVFQNFEI</sequence>
<feature type="domain" description="Fe2OG dioxygenase" evidence="2">
    <location>
        <begin position="188"/>
        <end position="310"/>
    </location>
</feature>
<dbReference type="InterPro" id="IPR026992">
    <property type="entry name" value="DIOX_N"/>
</dbReference>
<keyword evidence="1" id="KW-0560">Oxidoreductase</keyword>
<proteinExistence type="inferred from homology"/>
<dbReference type="Pfam" id="PF14226">
    <property type="entry name" value="DIOX_N"/>
    <property type="match status" value="1"/>
</dbReference>
<dbReference type="GO" id="GO:0046872">
    <property type="term" value="F:metal ion binding"/>
    <property type="evidence" value="ECO:0007669"/>
    <property type="project" value="UniProtKB-KW"/>
</dbReference>
<dbReference type="InterPro" id="IPR005123">
    <property type="entry name" value="Oxoglu/Fe-dep_dioxygenase_dom"/>
</dbReference>
<evidence type="ECO:0000259" key="2">
    <source>
        <dbReference type="PROSITE" id="PS51471"/>
    </source>
</evidence>
<evidence type="ECO:0000313" key="3">
    <source>
        <dbReference type="EMBL" id="KAL3811021.1"/>
    </source>
</evidence>
<protein>
    <recommendedName>
        <fullName evidence="2">Fe2OG dioxygenase domain-containing protein</fullName>
    </recommendedName>
</protein>
<keyword evidence="1" id="KW-0479">Metal-binding</keyword>
<dbReference type="SUPFAM" id="SSF51197">
    <property type="entry name" value="Clavaminate synthase-like"/>
    <property type="match status" value="1"/>
</dbReference>
<dbReference type="Pfam" id="PF03171">
    <property type="entry name" value="2OG-FeII_Oxy"/>
    <property type="match status" value="1"/>
</dbReference>
<evidence type="ECO:0000256" key="1">
    <source>
        <dbReference type="RuleBase" id="RU003682"/>
    </source>
</evidence>
<dbReference type="EMBL" id="JALLPB020000286">
    <property type="protein sequence ID" value="KAL3811021.1"/>
    <property type="molecule type" value="Genomic_DNA"/>
</dbReference>
<organism evidence="3 4">
    <name type="scientific">Cyclostephanos tholiformis</name>
    <dbReference type="NCBI Taxonomy" id="382380"/>
    <lineage>
        <taxon>Eukaryota</taxon>
        <taxon>Sar</taxon>
        <taxon>Stramenopiles</taxon>
        <taxon>Ochrophyta</taxon>
        <taxon>Bacillariophyta</taxon>
        <taxon>Coscinodiscophyceae</taxon>
        <taxon>Thalassiosirophycidae</taxon>
        <taxon>Stephanodiscales</taxon>
        <taxon>Stephanodiscaceae</taxon>
        <taxon>Cyclostephanos</taxon>
    </lineage>
</organism>
<dbReference type="InterPro" id="IPR027443">
    <property type="entry name" value="IPNS-like_sf"/>
</dbReference>
<reference evidence="3 4" key="1">
    <citation type="submission" date="2024-10" db="EMBL/GenBank/DDBJ databases">
        <title>Updated reference genomes for cyclostephanoid diatoms.</title>
        <authorList>
            <person name="Roberts W.R."/>
            <person name="Alverson A.J."/>
        </authorList>
    </citation>
    <scope>NUCLEOTIDE SEQUENCE [LARGE SCALE GENOMIC DNA]</scope>
    <source>
        <strain evidence="3 4">AJA228-03</strain>
    </source>
</reference>
<accession>A0ABD3RGW6</accession>
<dbReference type="InterPro" id="IPR050231">
    <property type="entry name" value="Iron_ascorbate_oxido_reductase"/>
</dbReference>
<dbReference type="Gene3D" id="2.60.120.330">
    <property type="entry name" value="B-lactam Antibiotic, Isopenicillin N Synthase, Chain"/>
    <property type="match status" value="1"/>
</dbReference>
<dbReference type="Proteomes" id="UP001530377">
    <property type="component" value="Unassembled WGS sequence"/>
</dbReference>
<gene>
    <name evidence="3" type="ORF">ACHAXA_010282</name>
</gene>